<organism evidence="1">
    <name type="scientific">viral metagenome</name>
    <dbReference type="NCBI Taxonomy" id="1070528"/>
    <lineage>
        <taxon>unclassified sequences</taxon>
        <taxon>metagenomes</taxon>
        <taxon>organismal metagenomes</taxon>
    </lineage>
</organism>
<reference evidence="1" key="1">
    <citation type="submission" date="2020-03" db="EMBL/GenBank/DDBJ databases">
        <title>The deep terrestrial virosphere.</title>
        <authorList>
            <person name="Holmfeldt K."/>
            <person name="Nilsson E."/>
            <person name="Simone D."/>
            <person name="Lopez-Fernandez M."/>
            <person name="Wu X."/>
            <person name="de Brujin I."/>
            <person name="Lundin D."/>
            <person name="Andersson A."/>
            <person name="Bertilsson S."/>
            <person name="Dopson M."/>
        </authorList>
    </citation>
    <scope>NUCLEOTIDE SEQUENCE</scope>
    <source>
        <strain evidence="2">MM415A00374</strain>
        <strain evidence="1">MM415B00446</strain>
    </source>
</reference>
<evidence type="ECO:0000313" key="1">
    <source>
        <dbReference type="EMBL" id="QJA65037.1"/>
    </source>
</evidence>
<proteinExistence type="predicted"/>
<sequence>MNKESNKEIVPLPPRYLFITVNSVRCINGKTVRAYAYQKYNALYNPYTTFNNSLQSYTILCKGKGNYGR</sequence>
<name>A0A6M3J795_9ZZZZ</name>
<protein>
    <submittedName>
        <fullName evidence="1">Uncharacterized protein</fullName>
    </submittedName>
</protein>
<evidence type="ECO:0000313" key="2">
    <source>
        <dbReference type="EMBL" id="QJA82690.1"/>
    </source>
</evidence>
<gene>
    <name evidence="2" type="ORF">MM415A00374_0002</name>
    <name evidence="1" type="ORF">MM415B00446_0061</name>
</gene>
<accession>A0A6M3J795</accession>
<dbReference type="AlphaFoldDB" id="A0A6M3J795"/>
<dbReference type="EMBL" id="MT141530">
    <property type="protein sequence ID" value="QJA65037.1"/>
    <property type="molecule type" value="Genomic_DNA"/>
</dbReference>
<dbReference type="EMBL" id="MT142494">
    <property type="protein sequence ID" value="QJA82690.1"/>
    <property type="molecule type" value="Genomic_DNA"/>
</dbReference>